<dbReference type="RefSeq" id="WP_344306374.1">
    <property type="nucleotide sequence ID" value="NZ_BAAANY010000001.1"/>
</dbReference>
<feature type="domain" description="Aminotransferase class V" evidence="9">
    <location>
        <begin position="12"/>
        <end position="369"/>
    </location>
</feature>
<dbReference type="InterPro" id="IPR000192">
    <property type="entry name" value="Aminotrans_V_dom"/>
</dbReference>
<evidence type="ECO:0000256" key="5">
    <source>
        <dbReference type="ARBA" id="ARBA00022898"/>
    </source>
</evidence>
<organism evidence="10 11">
    <name type="scientific">Fodinicola feengrottensis</name>
    <dbReference type="NCBI Taxonomy" id="435914"/>
    <lineage>
        <taxon>Bacteria</taxon>
        <taxon>Bacillati</taxon>
        <taxon>Actinomycetota</taxon>
        <taxon>Actinomycetes</taxon>
        <taxon>Mycobacteriales</taxon>
        <taxon>Fodinicola</taxon>
    </lineage>
</organism>
<dbReference type="Pfam" id="PF00266">
    <property type="entry name" value="Aminotran_5"/>
    <property type="match status" value="1"/>
</dbReference>
<evidence type="ECO:0000256" key="7">
    <source>
        <dbReference type="ARBA" id="ARBA00023014"/>
    </source>
</evidence>
<proteinExistence type="inferred from homology"/>
<comment type="catalytic activity">
    <reaction evidence="8">
        <text>(sulfur carrier)-H + L-cysteine = (sulfur carrier)-SH + L-alanine</text>
        <dbReference type="Rhea" id="RHEA:43892"/>
        <dbReference type="Rhea" id="RHEA-COMP:14737"/>
        <dbReference type="Rhea" id="RHEA-COMP:14739"/>
        <dbReference type="ChEBI" id="CHEBI:29917"/>
        <dbReference type="ChEBI" id="CHEBI:35235"/>
        <dbReference type="ChEBI" id="CHEBI:57972"/>
        <dbReference type="ChEBI" id="CHEBI:64428"/>
        <dbReference type="EC" id="2.8.1.7"/>
    </reaction>
</comment>
<sequence length="385" mass="39759">MQVPQALHGGPIYLDYNATTPVDPRVAQACAPFLTESFGNPSSGHAYGHAARAALDEARGAVAGVLGCAAGEVVFTGGGSDGDTLAIRGAALARRADGRHVITQATEHPAVLAACDSLRRLHGFEVTVLPVDRDGLVDPDTLAAALRPDTVLVTIMHANNETGTIQPIADLAAIAHAGKALLHTDASQTMGKIPVEVAALGADLVTVTGHKMYAPAGVGALYVRARVELEPLVYGGGQEGGRRGGTENIVGIAALGRAATLVDTQTGAHLTRLRDALHQQLDEALPGRVHLNGHSHRRLPNTLNIRIEGTTGNRLLAAVDQIAASTGSACHEGTDQPSPVLTAMGQPADQANAALRLTLGRWSTETDIEHAAALLTQAAHQTVTS</sequence>
<keyword evidence="11" id="KW-1185">Reference proteome</keyword>
<comment type="cofactor">
    <cofactor evidence="1">
        <name>pyridoxal 5'-phosphate</name>
        <dbReference type="ChEBI" id="CHEBI:597326"/>
    </cofactor>
</comment>
<dbReference type="PIRSF" id="PIRSF005572">
    <property type="entry name" value="NifS"/>
    <property type="match status" value="1"/>
</dbReference>
<evidence type="ECO:0000313" key="10">
    <source>
        <dbReference type="EMBL" id="GAA1656812.1"/>
    </source>
</evidence>
<keyword evidence="7" id="KW-0411">Iron-sulfur</keyword>
<protein>
    <submittedName>
        <fullName evidence="10">Cysteine desulfurase family protein</fullName>
    </submittedName>
</protein>
<dbReference type="PANTHER" id="PTHR11601:SF34">
    <property type="entry name" value="CYSTEINE DESULFURASE"/>
    <property type="match status" value="1"/>
</dbReference>
<dbReference type="InterPro" id="IPR015424">
    <property type="entry name" value="PyrdxlP-dep_Trfase"/>
</dbReference>
<dbReference type="Gene3D" id="1.10.260.50">
    <property type="match status" value="1"/>
</dbReference>
<reference evidence="10 11" key="1">
    <citation type="journal article" date="2019" name="Int. J. Syst. Evol. Microbiol.">
        <title>The Global Catalogue of Microorganisms (GCM) 10K type strain sequencing project: providing services to taxonomists for standard genome sequencing and annotation.</title>
        <authorList>
            <consortium name="The Broad Institute Genomics Platform"/>
            <consortium name="The Broad Institute Genome Sequencing Center for Infectious Disease"/>
            <person name="Wu L."/>
            <person name="Ma J."/>
        </authorList>
    </citation>
    <scope>NUCLEOTIDE SEQUENCE [LARGE SCALE GENOMIC DNA]</scope>
    <source>
        <strain evidence="10 11">JCM 14718</strain>
    </source>
</reference>
<dbReference type="InterPro" id="IPR015422">
    <property type="entry name" value="PyrdxlP-dep_Trfase_small"/>
</dbReference>
<comment type="caution">
    <text evidence="10">The sequence shown here is derived from an EMBL/GenBank/DDBJ whole genome shotgun (WGS) entry which is preliminary data.</text>
</comment>
<dbReference type="Gene3D" id="3.40.640.10">
    <property type="entry name" value="Type I PLP-dependent aspartate aminotransferase-like (Major domain)"/>
    <property type="match status" value="1"/>
</dbReference>
<dbReference type="Proteomes" id="UP001500618">
    <property type="component" value="Unassembled WGS sequence"/>
</dbReference>
<keyword evidence="5" id="KW-0663">Pyridoxal phosphate</keyword>
<evidence type="ECO:0000259" key="9">
    <source>
        <dbReference type="Pfam" id="PF00266"/>
    </source>
</evidence>
<keyword evidence="6" id="KW-0408">Iron</keyword>
<accession>A0ABN2FRQ9</accession>
<gene>
    <name evidence="10" type="ORF">GCM10009765_02860</name>
</gene>
<evidence type="ECO:0000256" key="3">
    <source>
        <dbReference type="ARBA" id="ARBA00022679"/>
    </source>
</evidence>
<evidence type="ECO:0000256" key="6">
    <source>
        <dbReference type="ARBA" id="ARBA00023004"/>
    </source>
</evidence>
<evidence type="ECO:0000256" key="1">
    <source>
        <dbReference type="ARBA" id="ARBA00001933"/>
    </source>
</evidence>
<dbReference type="Gene3D" id="3.90.1150.10">
    <property type="entry name" value="Aspartate Aminotransferase, domain 1"/>
    <property type="match status" value="1"/>
</dbReference>
<dbReference type="SUPFAM" id="SSF53383">
    <property type="entry name" value="PLP-dependent transferases"/>
    <property type="match status" value="1"/>
</dbReference>
<evidence type="ECO:0000256" key="8">
    <source>
        <dbReference type="ARBA" id="ARBA00050776"/>
    </source>
</evidence>
<dbReference type="InterPro" id="IPR016454">
    <property type="entry name" value="Cysteine_dSase"/>
</dbReference>
<keyword evidence="4" id="KW-0479">Metal-binding</keyword>
<dbReference type="EMBL" id="BAAANY010000001">
    <property type="protein sequence ID" value="GAA1656812.1"/>
    <property type="molecule type" value="Genomic_DNA"/>
</dbReference>
<evidence type="ECO:0000313" key="11">
    <source>
        <dbReference type="Proteomes" id="UP001500618"/>
    </source>
</evidence>
<comment type="similarity">
    <text evidence="2">Belongs to the class-V pyridoxal-phosphate-dependent aminotransferase family. NifS/IscS subfamily.</text>
</comment>
<evidence type="ECO:0000256" key="2">
    <source>
        <dbReference type="ARBA" id="ARBA00006490"/>
    </source>
</evidence>
<dbReference type="PANTHER" id="PTHR11601">
    <property type="entry name" value="CYSTEINE DESULFURYLASE FAMILY MEMBER"/>
    <property type="match status" value="1"/>
</dbReference>
<evidence type="ECO:0000256" key="4">
    <source>
        <dbReference type="ARBA" id="ARBA00022723"/>
    </source>
</evidence>
<dbReference type="InterPro" id="IPR015421">
    <property type="entry name" value="PyrdxlP-dep_Trfase_major"/>
</dbReference>
<name>A0ABN2FRQ9_9ACTN</name>
<keyword evidence="3" id="KW-0808">Transferase</keyword>